<dbReference type="InterPro" id="IPR000873">
    <property type="entry name" value="AMP-dep_synth/lig_dom"/>
</dbReference>
<proteinExistence type="predicted"/>
<sequence>MPPSLPRALSTKIPNSAIFNHYGSTENSSVIIWKWSRDFSGDTVPVGRPIPNKRIYLLDPHGNPVPLGTVGELYTGGVGVVRGYLNKPELTAEVFLPDQFVGGSEARMYKSGDLARCLSDGNLLYHGRNDFQVKVRGFRIDLGEIEAHLTDHHLVSEAVVVAVGEGKLKTQLVAYVIAKSVEQLRESVSGAQCK</sequence>
<evidence type="ECO:0000313" key="2">
    <source>
        <dbReference type="EMBL" id="KAF9329730.1"/>
    </source>
</evidence>
<reference evidence="2" key="1">
    <citation type="journal article" date="2020" name="Fungal Divers.">
        <title>Resolving the Mortierellaceae phylogeny through synthesis of multi-gene phylogenetics and phylogenomics.</title>
        <authorList>
            <person name="Vandepol N."/>
            <person name="Liber J."/>
            <person name="Desiro A."/>
            <person name="Na H."/>
            <person name="Kennedy M."/>
            <person name="Barry K."/>
            <person name="Grigoriev I.V."/>
            <person name="Miller A.N."/>
            <person name="O'Donnell K."/>
            <person name="Stajich J.E."/>
            <person name="Bonito G."/>
        </authorList>
    </citation>
    <scope>NUCLEOTIDE SEQUENCE</scope>
    <source>
        <strain evidence="2">NVP1</strain>
    </source>
</reference>
<evidence type="ECO:0000313" key="3">
    <source>
        <dbReference type="Proteomes" id="UP000696485"/>
    </source>
</evidence>
<dbReference type="EMBL" id="JAAAUY010000451">
    <property type="protein sequence ID" value="KAF9329730.1"/>
    <property type="molecule type" value="Genomic_DNA"/>
</dbReference>
<protein>
    <recommendedName>
        <fullName evidence="1">AMP-dependent synthetase/ligase domain-containing protein</fullName>
    </recommendedName>
</protein>
<dbReference type="GO" id="GO:0043041">
    <property type="term" value="P:amino acid activation for nonribosomal peptide biosynthetic process"/>
    <property type="evidence" value="ECO:0007669"/>
    <property type="project" value="TreeGrafter"/>
</dbReference>
<dbReference type="Gene3D" id="3.30.300.30">
    <property type="match status" value="1"/>
</dbReference>
<dbReference type="PANTHER" id="PTHR45527:SF1">
    <property type="entry name" value="FATTY ACID SYNTHASE"/>
    <property type="match status" value="1"/>
</dbReference>
<dbReference type="GO" id="GO:0044550">
    <property type="term" value="P:secondary metabolite biosynthetic process"/>
    <property type="evidence" value="ECO:0007669"/>
    <property type="project" value="TreeGrafter"/>
</dbReference>
<dbReference type="Gene3D" id="3.40.50.12780">
    <property type="entry name" value="N-terminal domain of ligase-like"/>
    <property type="match status" value="1"/>
</dbReference>
<feature type="domain" description="AMP-dependent synthetase/ligase" evidence="1">
    <location>
        <begin position="1"/>
        <end position="85"/>
    </location>
</feature>
<dbReference type="PANTHER" id="PTHR45527">
    <property type="entry name" value="NONRIBOSOMAL PEPTIDE SYNTHETASE"/>
    <property type="match status" value="1"/>
</dbReference>
<dbReference type="GO" id="GO:0031177">
    <property type="term" value="F:phosphopantetheine binding"/>
    <property type="evidence" value="ECO:0007669"/>
    <property type="project" value="TreeGrafter"/>
</dbReference>
<keyword evidence="3" id="KW-1185">Reference proteome</keyword>
<comment type="caution">
    <text evidence="2">The sequence shown here is derived from an EMBL/GenBank/DDBJ whole genome shotgun (WGS) entry which is preliminary data.</text>
</comment>
<accession>A0A9P5SK15</accession>
<name>A0A9P5SK15_9FUNG</name>
<dbReference type="SUPFAM" id="SSF56801">
    <property type="entry name" value="Acetyl-CoA synthetase-like"/>
    <property type="match status" value="1"/>
</dbReference>
<dbReference type="InterPro" id="IPR045851">
    <property type="entry name" value="AMP-bd_C_sf"/>
</dbReference>
<gene>
    <name evidence="2" type="ORF">BG006_007239</name>
</gene>
<dbReference type="AlphaFoldDB" id="A0A9P5SK15"/>
<dbReference type="Pfam" id="PF00501">
    <property type="entry name" value="AMP-binding"/>
    <property type="match status" value="1"/>
</dbReference>
<organism evidence="2 3">
    <name type="scientific">Podila minutissima</name>
    <dbReference type="NCBI Taxonomy" id="64525"/>
    <lineage>
        <taxon>Eukaryota</taxon>
        <taxon>Fungi</taxon>
        <taxon>Fungi incertae sedis</taxon>
        <taxon>Mucoromycota</taxon>
        <taxon>Mortierellomycotina</taxon>
        <taxon>Mortierellomycetes</taxon>
        <taxon>Mortierellales</taxon>
        <taxon>Mortierellaceae</taxon>
        <taxon>Podila</taxon>
    </lineage>
</organism>
<dbReference type="GO" id="GO:0005737">
    <property type="term" value="C:cytoplasm"/>
    <property type="evidence" value="ECO:0007669"/>
    <property type="project" value="TreeGrafter"/>
</dbReference>
<evidence type="ECO:0000259" key="1">
    <source>
        <dbReference type="Pfam" id="PF00501"/>
    </source>
</evidence>
<dbReference type="InterPro" id="IPR042099">
    <property type="entry name" value="ANL_N_sf"/>
</dbReference>
<dbReference type="Proteomes" id="UP000696485">
    <property type="component" value="Unassembled WGS sequence"/>
</dbReference>